<dbReference type="eggNOG" id="ENOG502T1HW">
    <property type="taxonomic scope" value="Eukaryota"/>
</dbReference>
<dbReference type="InterPro" id="IPR032675">
    <property type="entry name" value="LRR_dom_sf"/>
</dbReference>
<evidence type="ECO:0000256" key="1">
    <source>
        <dbReference type="SAM" id="MobiDB-lite"/>
    </source>
</evidence>
<dbReference type="HOGENOM" id="CLU_042312_0_0_1"/>
<dbReference type="Gene3D" id="3.80.10.10">
    <property type="entry name" value="Ribonuclease Inhibitor"/>
    <property type="match status" value="1"/>
</dbReference>
<evidence type="ECO:0008006" key="4">
    <source>
        <dbReference type="Google" id="ProtNLM"/>
    </source>
</evidence>
<dbReference type="KEGG" id="fpu:FPSE_01710"/>
<dbReference type="Proteomes" id="UP000007978">
    <property type="component" value="Chromosome 4"/>
</dbReference>
<organism evidence="2 3">
    <name type="scientific">Fusarium pseudograminearum (strain CS3096)</name>
    <name type="common">Wheat and barley crown-rot fungus</name>
    <dbReference type="NCBI Taxonomy" id="1028729"/>
    <lineage>
        <taxon>Eukaryota</taxon>
        <taxon>Fungi</taxon>
        <taxon>Dikarya</taxon>
        <taxon>Ascomycota</taxon>
        <taxon>Pezizomycotina</taxon>
        <taxon>Sordariomycetes</taxon>
        <taxon>Hypocreomycetidae</taxon>
        <taxon>Hypocreales</taxon>
        <taxon>Nectriaceae</taxon>
        <taxon>Fusarium</taxon>
    </lineage>
</organism>
<dbReference type="RefSeq" id="XP_009253105.1">
    <property type="nucleotide sequence ID" value="XM_009254830.1"/>
</dbReference>
<protein>
    <recommendedName>
        <fullName evidence="4">F-box domain-containing protein</fullName>
    </recommendedName>
</protein>
<dbReference type="GeneID" id="20360330"/>
<dbReference type="EMBL" id="AFNW01000051">
    <property type="protein sequence ID" value="EKJ78249.1"/>
    <property type="molecule type" value="Genomic_DNA"/>
</dbReference>
<dbReference type="OrthoDB" id="2520703at2759"/>
<gene>
    <name evidence="2" type="ORF">FPSE_01710</name>
</gene>
<evidence type="ECO:0000313" key="2">
    <source>
        <dbReference type="EMBL" id="EKJ78249.1"/>
    </source>
</evidence>
<dbReference type="SUPFAM" id="SSF52047">
    <property type="entry name" value="RNI-like"/>
    <property type="match status" value="1"/>
</dbReference>
<name>K3VSH4_FUSPC</name>
<keyword evidence="3" id="KW-1185">Reference proteome</keyword>
<evidence type="ECO:0000313" key="3">
    <source>
        <dbReference type="Proteomes" id="UP000007978"/>
    </source>
</evidence>
<sequence>MESDSILGKGDRSPYVRLLKTLADKPILAGKIRALRLSKAEPEFDNIHKIRAALQNLTLDWSLVGRLRRCLNRSGAASLLLAHAPQVELVECEMANCKSGIPWMLSGILGLEDKVDFHNEIRRIDDRFAFLVEEAKLFFNSDPRNMNTQLTGRLRNKSVNYSPLQNLREVRIMAKDVKEAFLLAWSIEPILLNPNLKTLRTRGVDWYMDEKEMFVWPTHQSNLECLDLQQTILDGNTLKKIMTRCPKLKSLFIDLADLYTKRDDSVPDDNLRGGRSHYGSDSDDEEQYDDGSFSDPDARHGDPVCDVDVNLTDISNVLREHGGNIEELAFCTFLYEQDWIYYSWGGIGSLRELTKLRYLKIEHWKLLGSQDDDLYDNHSMNSSAPSLKYKRFSDVLPASIETLYIYNIDVHPGASYKIDEAETINALVKAFLAEAETWAPNLQKIVVEWWQSTWKWEDFCERDWSRETVDDGWDIKFIEAPFEHELPEEHHKMIHVILTKKEKGRN</sequence>
<feature type="region of interest" description="Disordered" evidence="1">
    <location>
        <begin position="269"/>
        <end position="301"/>
    </location>
</feature>
<accession>K3VSH4</accession>
<comment type="caution">
    <text evidence="2">The sequence shown here is derived from an EMBL/GenBank/DDBJ whole genome shotgun (WGS) entry which is preliminary data.</text>
</comment>
<dbReference type="AlphaFoldDB" id="K3VSH4"/>
<reference evidence="2 3" key="1">
    <citation type="journal article" date="2012" name="PLoS Pathog.">
        <title>Comparative pathogenomics reveals horizontally acquired novel virulence genes in fungi infecting cereal hosts.</title>
        <authorList>
            <person name="Gardiner D.M."/>
            <person name="McDonald M.C."/>
            <person name="Covarelli L."/>
            <person name="Solomon P.S."/>
            <person name="Rusu A.G."/>
            <person name="Marshall M."/>
            <person name="Kazan K."/>
            <person name="Chakraborty S."/>
            <person name="McDonald B.A."/>
            <person name="Manners J.M."/>
        </authorList>
    </citation>
    <scope>NUCLEOTIDE SEQUENCE [LARGE SCALE GENOMIC DNA]</scope>
    <source>
        <strain evidence="2 3">CS3096</strain>
    </source>
</reference>
<proteinExistence type="predicted"/>